<protein>
    <submittedName>
        <fullName evidence="1">Uncharacterized protein</fullName>
    </submittedName>
</protein>
<organism evidence="1 3">
    <name type="scientific">Halocatena marina</name>
    <dbReference type="NCBI Taxonomy" id="2934937"/>
    <lineage>
        <taxon>Archaea</taxon>
        <taxon>Methanobacteriati</taxon>
        <taxon>Methanobacteriota</taxon>
        <taxon>Stenosarchaea group</taxon>
        <taxon>Halobacteria</taxon>
        <taxon>Halobacteriales</taxon>
        <taxon>Natronomonadaceae</taxon>
        <taxon>Halocatena</taxon>
    </lineage>
</organism>
<name>A0ABD5YRG3_9EURY</name>
<reference evidence="3" key="2">
    <citation type="journal article" date="2019" name="Int. J. Syst. Evol. Microbiol.">
        <title>The Global Catalogue of Microorganisms (GCM) 10K type strain sequencing project: providing services to taxonomists for standard genome sequencing and annotation.</title>
        <authorList>
            <consortium name="The Broad Institute Genomics Platform"/>
            <consortium name="The Broad Institute Genome Sequencing Center for Infectious Disease"/>
            <person name="Wu L."/>
            <person name="Ma J."/>
        </authorList>
    </citation>
    <scope>NUCLEOTIDE SEQUENCE [LARGE SCALE GENOMIC DNA]</scope>
    <source>
        <strain evidence="3">RDMS1</strain>
    </source>
</reference>
<dbReference type="GeneID" id="76201689"/>
<evidence type="ECO:0000313" key="2">
    <source>
        <dbReference type="EMBL" id="MFC7191965.1"/>
    </source>
</evidence>
<gene>
    <name evidence="1" type="ORF">ACFQL7_20320</name>
    <name evidence="2" type="ORF">ACFQL7_20660</name>
</gene>
<reference evidence="1" key="3">
    <citation type="submission" date="2024-09" db="EMBL/GenBank/DDBJ databases">
        <authorList>
            <person name="Sun Q."/>
        </authorList>
    </citation>
    <scope>NUCLEOTIDE SEQUENCE</scope>
    <source>
        <strain evidence="1">NBRC 107106</strain>
    </source>
</reference>
<comment type="caution">
    <text evidence="1">The sequence shown here is derived from an EMBL/GenBank/DDBJ whole genome shotgun (WGS) entry which is preliminary data.</text>
</comment>
<evidence type="ECO:0000313" key="3">
    <source>
        <dbReference type="Proteomes" id="UP001596417"/>
    </source>
</evidence>
<sequence>MTNEEPETESDGVNLDEVVQQSHEFHSMLDNMKRWSGDVATQILINRGDTDEESEIERHDQALELVRSVAQRIEQGDNQRARRP</sequence>
<proteinExistence type="predicted"/>
<reference evidence="1" key="1">
    <citation type="journal article" date="2014" name="Int. J. Syst. Evol. Microbiol.">
        <title>Complete genome sequence of Corynebacterium casei LMG S-19264T (=DSM 44701T), isolated from a smear-ripened cheese.</title>
        <authorList>
            <consortium name="US DOE Joint Genome Institute (JGI-PGF)"/>
            <person name="Walter F."/>
            <person name="Albersmeier A."/>
            <person name="Kalinowski J."/>
            <person name="Ruckert C."/>
        </authorList>
    </citation>
    <scope>NUCLEOTIDE SEQUENCE [LARGE SCALE GENOMIC DNA]</scope>
    <source>
        <strain evidence="1">NBRC 107106</strain>
    </source>
</reference>
<keyword evidence="3" id="KW-1185">Reference proteome</keyword>
<dbReference type="EMBL" id="JBHTAX010000002">
    <property type="protein sequence ID" value="MFC7191965.1"/>
    <property type="molecule type" value="Genomic_DNA"/>
</dbReference>
<accession>A0ABD5YRG3</accession>
<dbReference type="AlphaFoldDB" id="A0ABD5YRG3"/>
<dbReference type="Proteomes" id="UP001596417">
    <property type="component" value="Unassembled WGS sequence"/>
</dbReference>
<dbReference type="RefSeq" id="WP_264822359.1">
    <property type="nucleotide sequence ID" value="NZ_CP110249.1"/>
</dbReference>
<evidence type="ECO:0000313" key="1">
    <source>
        <dbReference type="EMBL" id="MFC7191900.1"/>
    </source>
</evidence>
<dbReference type="EMBL" id="JBHTAX010000001">
    <property type="protein sequence ID" value="MFC7191900.1"/>
    <property type="molecule type" value="Genomic_DNA"/>
</dbReference>